<feature type="domain" description="HTH cro/C1-type" evidence="1">
    <location>
        <begin position="14"/>
        <end position="67"/>
    </location>
</feature>
<dbReference type="CDD" id="cd00093">
    <property type="entry name" value="HTH_XRE"/>
    <property type="match status" value="1"/>
</dbReference>
<dbReference type="EMBL" id="JAGGLB010000036">
    <property type="protein sequence ID" value="MBP1995582.1"/>
    <property type="molecule type" value="Genomic_DNA"/>
</dbReference>
<accession>A0ABS4J6Z0</accession>
<comment type="caution">
    <text evidence="2">The sequence shown here is derived from an EMBL/GenBank/DDBJ whole genome shotgun (WGS) entry which is preliminary data.</text>
</comment>
<proteinExistence type="predicted"/>
<gene>
    <name evidence="2" type="ORF">J2Z66_007224</name>
</gene>
<dbReference type="SMART" id="SM00530">
    <property type="entry name" value="HTH_XRE"/>
    <property type="match status" value="1"/>
</dbReference>
<evidence type="ECO:0000259" key="1">
    <source>
        <dbReference type="PROSITE" id="PS50943"/>
    </source>
</evidence>
<evidence type="ECO:0000313" key="2">
    <source>
        <dbReference type="EMBL" id="MBP1995582.1"/>
    </source>
</evidence>
<name>A0ABS4J6Z0_9BACL</name>
<keyword evidence="3" id="KW-1185">Reference proteome</keyword>
<reference evidence="2 3" key="1">
    <citation type="submission" date="2021-03" db="EMBL/GenBank/DDBJ databases">
        <title>Genomic Encyclopedia of Type Strains, Phase IV (KMG-IV): sequencing the most valuable type-strain genomes for metagenomic binning, comparative biology and taxonomic classification.</title>
        <authorList>
            <person name="Goeker M."/>
        </authorList>
    </citation>
    <scope>NUCLEOTIDE SEQUENCE [LARGE SCALE GENOMIC DNA]</scope>
    <source>
        <strain evidence="2 3">DSM 26048</strain>
    </source>
</reference>
<evidence type="ECO:0000313" key="3">
    <source>
        <dbReference type="Proteomes" id="UP001519287"/>
    </source>
</evidence>
<dbReference type="RefSeq" id="WP_209977373.1">
    <property type="nucleotide sequence ID" value="NZ_JAGGLB010000036.1"/>
</dbReference>
<dbReference type="Pfam" id="PF01381">
    <property type="entry name" value="HTH_3"/>
    <property type="match status" value="1"/>
</dbReference>
<dbReference type="InterPro" id="IPR001387">
    <property type="entry name" value="Cro/C1-type_HTH"/>
</dbReference>
<organism evidence="2 3">
    <name type="scientific">Paenibacillus eucommiae</name>
    <dbReference type="NCBI Taxonomy" id="1355755"/>
    <lineage>
        <taxon>Bacteria</taxon>
        <taxon>Bacillati</taxon>
        <taxon>Bacillota</taxon>
        <taxon>Bacilli</taxon>
        <taxon>Bacillales</taxon>
        <taxon>Paenibacillaceae</taxon>
        <taxon>Paenibacillus</taxon>
    </lineage>
</organism>
<dbReference type="PROSITE" id="PS50943">
    <property type="entry name" value="HTH_CROC1"/>
    <property type="match status" value="1"/>
</dbReference>
<sequence length="101" mass="11530">MKKKRELSPIGVIIRKRLLDVGKTQAQLAEEVGTTKVYLNYILHGERSGHKYLPKIFTALEIDPKSLQPKYRSNSLNSKEGRHLSEVHSLTLESIARTDFL</sequence>
<dbReference type="Proteomes" id="UP001519287">
    <property type="component" value="Unassembled WGS sequence"/>
</dbReference>
<dbReference type="Gene3D" id="1.10.260.40">
    <property type="entry name" value="lambda repressor-like DNA-binding domains"/>
    <property type="match status" value="1"/>
</dbReference>
<dbReference type="SUPFAM" id="SSF47413">
    <property type="entry name" value="lambda repressor-like DNA-binding domains"/>
    <property type="match status" value="1"/>
</dbReference>
<dbReference type="InterPro" id="IPR010982">
    <property type="entry name" value="Lambda_DNA-bd_dom_sf"/>
</dbReference>
<protein>
    <submittedName>
        <fullName evidence="2">Transcriptional regulator with XRE-family HTH domain</fullName>
    </submittedName>
</protein>